<feature type="non-terminal residue" evidence="2">
    <location>
        <position position="1"/>
    </location>
</feature>
<evidence type="ECO:0000313" key="2">
    <source>
        <dbReference type="EMBL" id="MEQ2174914.1"/>
    </source>
</evidence>
<feature type="domain" description="PDE1 N-terminal" evidence="1">
    <location>
        <begin position="1"/>
        <end position="61"/>
    </location>
</feature>
<accession>A0ABV0NVT7</accession>
<name>A0ABV0NVT7_9TELE</name>
<dbReference type="Proteomes" id="UP001476798">
    <property type="component" value="Unassembled WGS sequence"/>
</dbReference>
<dbReference type="EMBL" id="JAHRIO010050785">
    <property type="protein sequence ID" value="MEQ2174914.1"/>
    <property type="molecule type" value="Genomic_DNA"/>
</dbReference>
<keyword evidence="3" id="KW-1185">Reference proteome</keyword>
<evidence type="ECO:0000313" key="3">
    <source>
        <dbReference type="Proteomes" id="UP001476798"/>
    </source>
</evidence>
<comment type="caution">
    <text evidence="2">The sequence shown here is derived from an EMBL/GenBank/DDBJ whole genome shotgun (WGS) entry which is preliminary data.</text>
</comment>
<organism evidence="2 3">
    <name type="scientific">Goodea atripinnis</name>
    <dbReference type="NCBI Taxonomy" id="208336"/>
    <lineage>
        <taxon>Eukaryota</taxon>
        <taxon>Metazoa</taxon>
        <taxon>Chordata</taxon>
        <taxon>Craniata</taxon>
        <taxon>Vertebrata</taxon>
        <taxon>Euteleostomi</taxon>
        <taxon>Actinopterygii</taxon>
        <taxon>Neopterygii</taxon>
        <taxon>Teleostei</taxon>
        <taxon>Neoteleostei</taxon>
        <taxon>Acanthomorphata</taxon>
        <taxon>Ovalentaria</taxon>
        <taxon>Atherinomorphae</taxon>
        <taxon>Cyprinodontiformes</taxon>
        <taxon>Goodeidae</taxon>
        <taxon>Goodea</taxon>
    </lineage>
</organism>
<dbReference type="InterPro" id="IPR013706">
    <property type="entry name" value="PDE1_N"/>
</dbReference>
<gene>
    <name evidence="2" type="primary">PDE1C</name>
    <name evidence="2" type="ORF">GOODEAATRI_012569</name>
</gene>
<evidence type="ECO:0000259" key="1">
    <source>
        <dbReference type="Pfam" id="PF08499"/>
    </source>
</evidence>
<sequence length="63" mass="7383">RLVDTEDELSDIQSESVPSEVRDWLASTFTRQMGLMLRRNEEKPRFRSIVHAVQAGIFVERYS</sequence>
<reference evidence="2 3" key="1">
    <citation type="submission" date="2021-06" db="EMBL/GenBank/DDBJ databases">
        <authorList>
            <person name="Palmer J.M."/>
        </authorList>
    </citation>
    <scope>NUCLEOTIDE SEQUENCE [LARGE SCALE GENOMIC DNA]</scope>
    <source>
        <strain evidence="2 3">GA_2019</strain>
        <tissue evidence="2">Muscle</tissue>
    </source>
</reference>
<protein>
    <submittedName>
        <fullName evidence="2">Calcium/calmodulin-dependent 3',5'-cyclic nucleotide phosphodiesterase 1C</fullName>
    </submittedName>
</protein>
<dbReference type="Pfam" id="PF08499">
    <property type="entry name" value="PDEase_I_N"/>
    <property type="match status" value="1"/>
</dbReference>
<proteinExistence type="predicted"/>